<name>A0A9P9WN60_9PEZI</name>
<protein>
    <submittedName>
        <fullName evidence="1">Uncharacterized protein</fullName>
    </submittedName>
</protein>
<proteinExistence type="predicted"/>
<organism evidence="1 2">
    <name type="scientific">Neoarthrinium moseri</name>
    <dbReference type="NCBI Taxonomy" id="1658444"/>
    <lineage>
        <taxon>Eukaryota</taxon>
        <taxon>Fungi</taxon>
        <taxon>Dikarya</taxon>
        <taxon>Ascomycota</taxon>
        <taxon>Pezizomycotina</taxon>
        <taxon>Sordariomycetes</taxon>
        <taxon>Xylariomycetidae</taxon>
        <taxon>Amphisphaeriales</taxon>
        <taxon>Apiosporaceae</taxon>
        <taxon>Neoarthrinium</taxon>
    </lineage>
</organism>
<accession>A0A9P9WN60</accession>
<gene>
    <name evidence="1" type="ORF">JX265_005624</name>
</gene>
<sequence length="180" mass="19960">MVEFIFRTSSTLSLAQGQNIALTMIEHPDAAILKRICDHDHAFASLTMDYHFHTFFTLACEQTPERIAPVLHVLLDYDADVADGWGGNAGALYAAIIGVNQGHVGAAINRGDEEILALLLSSGKVRFEAAVAEDHVEQAEQTGVKAIIALVRDWAEKKSKADGDTQRLWSRRWRKLLCFR</sequence>
<evidence type="ECO:0000313" key="2">
    <source>
        <dbReference type="Proteomes" id="UP000829685"/>
    </source>
</evidence>
<comment type="caution">
    <text evidence="1">The sequence shown here is derived from an EMBL/GenBank/DDBJ whole genome shotgun (WGS) entry which is preliminary data.</text>
</comment>
<dbReference type="AlphaFoldDB" id="A0A9P9WN60"/>
<dbReference type="Proteomes" id="UP000829685">
    <property type="component" value="Unassembled WGS sequence"/>
</dbReference>
<reference evidence="1" key="1">
    <citation type="submission" date="2021-03" db="EMBL/GenBank/DDBJ databases">
        <title>Revisited historic fungal species revealed as producer of novel bioactive compounds through whole genome sequencing and comparative genomics.</title>
        <authorList>
            <person name="Vignolle G.A."/>
            <person name="Hochenegger N."/>
            <person name="Mach R.L."/>
            <person name="Mach-Aigner A.R."/>
            <person name="Javad Rahimi M."/>
            <person name="Salim K.A."/>
            <person name="Chan C.M."/>
            <person name="Lim L.B.L."/>
            <person name="Cai F."/>
            <person name="Druzhinina I.S."/>
            <person name="U'Ren J.M."/>
            <person name="Derntl C."/>
        </authorList>
    </citation>
    <scope>NUCLEOTIDE SEQUENCE</scope>
    <source>
        <strain evidence="1">TUCIM 5799</strain>
    </source>
</reference>
<dbReference type="EMBL" id="JAFIMR010000012">
    <property type="protein sequence ID" value="KAI1871638.1"/>
    <property type="molecule type" value="Genomic_DNA"/>
</dbReference>
<evidence type="ECO:0000313" key="1">
    <source>
        <dbReference type="EMBL" id="KAI1871638.1"/>
    </source>
</evidence>
<keyword evidence="2" id="KW-1185">Reference proteome</keyword>